<dbReference type="PANTHER" id="PTHR42345:SF2">
    <property type="entry name" value="HELICASE-LIKE PROTEIN"/>
    <property type="match status" value="1"/>
</dbReference>
<dbReference type="EMBL" id="ML975360">
    <property type="protein sequence ID" value="KAF1831572.1"/>
    <property type="molecule type" value="Genomic_DNA"/>
</dbReference>
<feature type="region of interest" description="Disordered" evidence="1">
    <location>
        <begin position="1"/>
        <end position="108"/>
    </location>
</feature>
<reference evidence="2" key="1">
    <citation type="submission" date="2020-01" db="EMBL/GenBank/DDBJ databases">
        <authorList>
            <consortium name="DOE Joint Genome Institute"/>
            <person name="Haridas S."/>
            <person name="Albert R."/>
            <person name="Binder M."/>
            <person name="Bloem J."/>
            <person name="Labutti K."/>
            <person name="Salamov A."/>
            <person name="Andreopoulos B."/>
            <person name="Baker S.E."/>
            <person name="Barry K."/>
            <person name="Bills G."/>
            <person name="Bluhm B.H."/>
            <person name="Cannon C."/>
            <person name="Castanera R."/>
            <person name="Culley D.E."/>
            <person name="Daum C."/>
            <person name="Ezra D."/>
            <person name="Gonzalez J.B."/>
            <person name="Henrissat B."/>
            <person name="Kuo A."/>
            <person name="Liang C."/>
            <person name="Lipzen A."/>
            <person name="Lutzoni F."/>
            <person name="Magnuson J."/>
            <person name="Mondo S."/>
            <person name="Nolan M."/>
            <person name="Ohm R."/>
            <person name="Pangilinan J."/>
            <person name="Park H.-J."/>
            <person name="Ramirez L."/>
            <person name="Alfaro M."/>
            <person name="Sun H."/>
            <person name="Tritt A."/>
            <person name="Yoshinaga Y."/>
            <person name="Zwiers L.-H."/>
            <person name="Turgeon B.G."/>
            <person name="Goodwin S.B."/>
            <person name="Spatafora J.W."/>
            <person name="Crous P.W."/>
            <person name="Grigoriev I.V."/>
        </authorList>
    </citation>
    <scope>NUCLEOTIDE SEQUENCE</scope>
    <source>
        <strain evidence="2">P77</strain>
    </source>
</reference>
<dbReference type="Proteomes" id="UP000800040">
    <property type="component" value="Unassembled WGS sequence"/>
</dbReference>
<feature type="region of interest" description="Disordered" evidence="1">
    <location>
        <begin position="224"/>
        <end position="244"/>
    </location>
</feature>
<evidence type="ECO:0000313" key="3">
    <source>
        <dbReference type="Proteomes" id="UP000800040"/>
    </source>
</evidence>
<evidence type="ECO:0000256" key="1">
    <source>
        <dbReference type="SAM" id="MobiDB-lite"/>
    </source>
</evidence>
<feature type="compositionally biased region" description="Basic and acidic residues" evidence="1">
    <location>
        <begin position="234"/>
        <end position="243"/>
    </location>
</feature>
<accession>A0A6A5KA13</accession>
<feature type="region of interest" description="Disordered" evidence="1">
    <location>
        <begin position="756"/>
        <end position="777"/>
    </location>
</feature>
<feature type="compositionally biased region" description="Basic residues" evidence="1">
    <location>
        <begin position="17"/>
        <end position="35"/>
    </location>
</feature>
<name>A0A6A5KA13_9PLEO</name>
<proteinExistence type="predicted"/>
<gene>
    <name evidence="2" type="ORF">BDW02DRAFT_641382</name>
</gene>
<sequence>MLRRLHNDMADENAGKLQRRSSKRQRIMKFFRSWKQKQPQGHEARDEVTGQPPPRHDNMTPQAISPPAPVVVTHEQPSDPIDHGSMSPVEEVDQGRVPTPQEPQEERVETLSEEQLRTLFAGAPQFSITKADGRYTPVVSYPWDGETVAKDGTDTVPPAEPAFSAATLHKFVPKTPQTSETQHYKGYEVDIVEVPGMLGAQGIEPGTIGFSHFLELPKSDSLVTGLDQSQSSKDSLESSKNEDLMQANPERLGIRPVELHLIYDRLIELQDMYEAFQDTPEPMTILNNQSSGDLYANLFTKFLTPPGYDDSTDDPTGLQTQIVALLKILGLKGVWYDFGLVEWRIRLGQILWSEPDSVLEHEPRSLWTEREILLLQITLACELLLRLDAFTNADPVDAEVRLQIDSKDVGGFLKMKTRKVDWDLVLARRFLDNTEIIRGSDVHGPSSRPKSRGLLSLLGAAAQAEVPQTDVIILPQHQGRQLAGLLHFAQTIQWPNIDAVSEDLARKLGLQDKTEEATKSSSPRVLDATTPSGISVYGTPLQTPLPTNSQLDSYFGHLGKPVLNRNNSRALRMPLSPTLSVPETHSETVMNNVGGWLSRSYLTGLVLPGEAMSHFLISTLLENDSSAIANLGESANLYGGFTFGGRSFWSKTSIVGRILASVKGSTECMGWISCPKLPESGTERWYSIYSELVPYENRLRIRDGSDPVTQDSDIVPGEYVASVRSEDLVLPTDLQPCPTSTLIFSQWELTPINPDLIDGDSSSGPSTESDIHSPAITFTSPDLSISHTLTLTYDIHYITSQPCTTAASAPAPTPQFPKILRRSLTGTLSRSSSKQSETLTRRNSHGFEPLLSHPPDAADIAPKRMYDDVETSSKPMNAHPLHKSYSHKIVPVTDVLDPDFLLPFALHTSKSSERLLALSESEASTVDKKSVLVLDARASDEMEVLARAWCAEKGLDAIISRVGRTCLACSIREARGLGVNIVVRV</sequence>
<evidence type="ECO:0000313" key="2">
    <source>
        <dbReference type="EMBL" id="KAF1831572.1"/>
    </source>
</evidence>
<organism evidence="2 3">
    <name type="scientific">Decorospora gaudefroyi</name>
    <dbReference type="NCBI Taxonomy" id="184978"/>
    <lineage>
        <taxon>Eukaryota</taxon>
        <taxon>Fungi</taxon>
        <taxon>Dikarya</taxon>
        <taxon>Ascomycota</taxon>
        <taxon>Pezizomycotina</taxon>
        <taxon>Dothideomycetes</taxon>
        <taxon>Pleosporomycetidae</taxon>
        <taxon>Pleosporales</taxon>
        <taxon>Pleosporineae</taxon>
        <taxon>Pleosporaceae</taxon>
        <taxon>Decorospora</taxon>
    </lineage>
</organism>
<dbReference type="OrthoDB" id="5420387at2759"/>
<dbReference type="PANTHER" id="PTHR42345">
    <property type="entry name" value="TPR_REGION DOMAIN-CONTAINING PROTEIN"/>
    <property type="match status" value="1"/>
</dbReference>
<dbReference type="AlphaFoldDB" id="A0A6A5KA13"/>
<feature type="region of interest" description="Disordered" evidence="1">
    <location>
        <begin position="825"/>
        <end position="860"/>
    </location>
</feature>
<keyword evidence="3" id="KW-1185">Reference proteome</keyword>
<feature type="compositionally biased region" description="Basic and acidic residues" evidence="1">
    <location>
        <begin position="40"/>
        <end position="58"/>
    </location>
</feature>
<protein>
    <submittedName>
        <fullName evidence="2">Uncharacterized protein</fullName>
    </submittedName>
</protein>